<evidence type="ECO:0000313" key="1">
    <source>
        <dbReference type="EMBL" id="EDQ03601.1"/>
    </source>
</evidence>
<reference evidence="1 2" key="1">
    <citation type="submission" date="2007-11" db="EMBL/GenBank/DDBJ databases">
        <authorList>
            <person name="Wagner-Dobler I."/>
            <person name="Ferriera S."/>
            <person name="Johnson J."/>
            <person name="Kravitz S."/>
            <person name="Beeson K."/>
            <person name="Sutton G."/>
            <person name="Rogers Y.-H."/>
            <person name="Friedman R."/>
            <person name="Frazier M."/>
            <person name="Venter J.C."/>
        </authorList>
    </citation>
    <scope>NUCLEOTIDE SEQUENCE [LARGE SCALE GENOMIC DNA]</scope>
    <source>
        <strain evidence="1 2">HEL-45</strain>
    </source>
</reference>
<keyword evidence="2" id="KW-1185">Reference proteome</keyword>
<proteinExistence type="predicted"/>
<evidence type="ECO:0000313" key="2">
    <source>
        <dbReference type="Proteomes" id="UP000003257"/>
    </source>
</evidence>
<dbReference type="Proteomes" id="UP000003257">
    <property type="component" value="Unassembled WGS sequence"/>
</dbReference>
<protein>
    <submittedName>
        <fullName evidence="1">Uncharacterized protein</fullName>
    </submittedName>
</protein>
<gene>
    <name evidence="1" type="ORF">OIHEL45_16556</name>
</gene>
<name>A0ABM9X290_9RHOB</name>
<comment type="caution">
    <text evidence="1">The sequence shown here is derived from an EMBL/GenBank/DDBJ whole genome shotgun (WGS) entry which is preliminary data.</text>
</comment>
<dbReference type="EMBL" id="ABID01000012">
    <property type="protein sequence ID" value="EDQ03601.1"/>
    <property type="molecule type" value="Genomic_DNA"/>
</dbReference>
<organism evidence="1 2">
    <name type="scientific">Sulfitobacter indolifex HEL-45</name>
    <dbReference type="NCBI Taxonomy" id="391624"/>
    <lineage>
        <taxon>Bacteria</taxon>
        <taxon>Pseudomonadati</taxon>
        <taxon>Pseudomonadota</taxon>
        <taxon>Alphaproteobacteria</taxon>
        <taxon>Rhodobacterales</taxon>
        <taxon>Roseobacteraceae</taxon>
        <taxon>Sulfitobacter</taxon>
    </lineage>
</organism>
<accession>A0ABM9X290</accession>
<sequence>MGTELELTDHGVLLYPARNFLGQYLPQIVMAMERAKRSMLA</sequence>